<feature type="domain" description="G-protein coupled receptors family 1 profile" evidence="6">
    <location>
        <begin position="1"/>
        <end position="186"/>
    </location>
</feature>
<dbReference type="InterPro" id="IPR017452">
    <property type="entry name" value="GPCR_Rhodpsn_7TM"/>
</dbReference>
<gene>
    <name evidence="7" type="primary">Acey_s0244.g3510</name>
    <name evidence="7" type="ORF">Y032_0244g3510</name>
</gene>
<proteinExistence type="predicted"/>
<keyword evidence="4 5" id="KW-0472">Membrane</keyword>
<keyword evidence="3 5" id="KW-1133">Transmembrane helix</keyword>
<evidence type="ECO:0000256" key="4">
    <source>
        <dbReference type="ARBA" id="ARBA00023136"/>
    </source>
</evidence>
<reference evidence="8" key="1">
    <citation type="journal article" date="2015" name="Nat. Genet.">
        <title>The genome and transcriptome of the zoonotic hookworm Ancylostoma ceylanicum identify infection-specific gene families.</title>
        <authorList>
            <person name="Schwarz E.M."/>
            <person name="Hu Y."/>
            <person name="Antoshechkin I."/>
            <person name="Miller M.M."/>
            <person name="Sternberg P.W."/>
            <person name="Aroian R.V."/>
        </authorList>
    </citation>
    <scope>NUCLEOTIDE SEQUENCE</scope>
    <source>
        <strain evidence="8">HY135</strain>
    </source>
</reference>
<dbReference type="EMBL" id="JARK01001580">
    <property type="protein sequence ID" value="EYB88577.1"/>
    <property type="molecule type" value="Genomic_DNA"/>
</dbReference>
<feature type="transmembrane region" description="Helical" evidence="5">
    <location>
        <begin position="134"/>
        <end position="153"/>
    </location>
</feature>
<dbReference type="PANTHER" id="PTHR23360">
    <property type="entry name" value="G-PROTEIN COUPLED RECEPTORS FAMILY 1 PROFILE DOMAIN-CONTAINING PROTEIN-RELATED"/>
    <property type="match status" value="1"/>
</dbReference>
<protein>
    <recommendedName>
        <fullName evidence="6">G-protein coupled receptors family 1 profile domain-containing protein</fullName>
    </recommendedName>
</protein>
<dbReference type="GO" id="GO:0016020">
    <property type="term" value="C:membrane"/>
    <property type="evidence" value="ECO:0007669"/>
    <property type="project" value="UniProtKB-SubCell"/>
</dbReference>
<accession>A0A016SDY6</accession>
<comment type="caution">
    <text evidence="7">The sequence shown here is derived from an EMBL/GenBank/DDBJ whole genome shotgun (WGS) entry which is preliminary data.</text>
</comment>
<evidence type="ECO:0000256" key="2">
    <source>
        <dbReference type="ARBA" id="ARBA00022692"/>
    </source>
</evidence>
<dbReference type="GO" id="GO:0004930">
    <property type="term" value="F:G protein-coupled receptor activity"/>
    <property type="evidence" value="ECO:0007669"/>
    <property type="project" value="InterPro"/>
</dbReference>
<dbReference type="STRING" id="53326.A0A016SDY6"/>
<dbReference type="InterPro" id="IPR000276">
    <property type="entry name" value="GPCR_Rhodpsn"/>
</dbReference>
<dbReference type="InterPro" id="IPR019424">
    <property type="entry name" value="7TM_GPCR_Srsx"/>
</dbReference>
<comment type="subcellular location">
    <subcellularLocation>
        <location evidence="1">Membrane</location>
    </subcellularLocation>
</comment>
<dbReference type="PANTHER" id="PTHR23360:SF5">
    <property type="entry name" value="G-PROTEIN COUPLED RECEPTORS FAMILY 1 PROFILE DOMAIN-CONTAINING PROTEIN"/>
    <property type="match status" value="1"/>
</dbReference>
<dbReference type="Proteomes" id="UP000024635">
    <property type="component" value="Unassembled WGS sequence"/>
</dbReference>
<feature type="transmembrane region" description="Helical" evidence="5">
    <location>
        <begin position="91"/>
        <end position="113"/>
    </location>
</feature>
<dbReference type="Gene3D" id="1.20.1070.10">
    <property type="entry name" value="Rhodopsin 7-helix transmembrane proteins"/>
    <property type="match status" value="1"/>
</dbReference>
<dbReference type="OrthoDB" id="5820127at2759"/>
<feature type="transmembrane region" description="Helical" evidence="5">
    <location>
        <begin position="50"/>
        <end position="71"/>
    </location>
</feature>
<evidence type="ECO:0000313" key="8">
    <source>
        <dbReference type="Proteomes" id="UP000024635"/>
    </source>
</evidence>
<evidence type="ECO:0000313" key="7">
    <source>
        <dbReference type="EMBL" id="EYB88577.1"/>
    </source>
</evidence>
<feature type="transmembrane region" description="Helical" evidence="5">
    <location>
        <begin position="165"/>
        <end position="185"/>
    </location>
</feature>
<dbReference type="SUPFAM" id="SSF81321">
    <property type="entry name" value="Family A G protein-coupled receptor-like"/>
    <property type="match status" value="1"/>
</dbReference>
<dbReference type="Pfam" id="PF10320">
    <property type="entry name" value="7TM_GPCR_Srsx"/>
    <property type="match status" value="1"/>
</dbReference>
<dbReference type="SMART" id="SM01381">
    <property type="entry name" value="7TM_GPCR_Srsx"/>
    <property type="match status" value="1"/>
</dbReference>
<evidence type="ECO:0000256" key="1">
    <source>
        <dbReference type="ARBA" id="ARBA00004370"/>
    </source>
</evidence>
<name>A0A016SDY6_9BILA</name>
<keyword evidence="2 5" id="KW-0812">Transmembrane</keyword>
<evidence type="ECO:0000256" key="5">
    <source>
        <dbReference type="SAM" id="Phobius"/>
    </source>
</evidence>
<evidence type="ECO:0000256" key="3">
    <source>
        <dbReference type="ARBA" id="ARBA00022989"/>
    </source>
</evidence>
<sequence>MLMRDCLYWETPSLFSICFSLVLLLGIAIDRLLSLQSFYKPVIEARKFTYIFVQCILPTVFGLLILIWVYSAELPSEKSVCTVSMPLRGTVYVVFMSVMVSSSIAIIFCYAVFLTNIKRKGIGSNNKRSIYRSLIIISMTVVFGWLSTAVSSITLQLLNLNVDRFMIKMISGIFSNFACACNFFVTDYRTVFNNMLHINKLMHSLPFRDPSSAKTSNIGFVVTTVKKREK</sequence>
<dbReference type="PROSITE" id="PS50262">
    <property type="entry name" value="G_PROTEIN_RECEP_F1_2"/>
    <property type="match status" value="1"/>
</dbReference>
<evidence type="ECO:0000259" key="6">
    <source>
        <dbReference type="PROSITE" id="PS50262"/>
    </source>
</evidence>
<keyword evidence="8" id="KW-1185">Reference proteome</keyword>
<organism evidence="7 8">
    <name type="scientific">Ancylostoma ceylanicum</name>
    <dbReference type="NCBI Taxonomy" id="53326"/>
    <lineage>
        <taxon>Eukaryota</taxon>
        <taxon>Metazoa</taxon>
        <taxon>Ecdysozoa</taxon>
        <taxon>Nematoda</taxon>
        <taxon>Chromadorea</taxon>
        <taxon>Rhabditida</taxon>
        <taxon>Rhabditina</taxon>
        <taxon>Rhabditomorpha</taxon>
        <taxon>Strongyloidea</taxon>
        <taxon>Ancylostomatidae</taxon>
        <taxon>Ancylostomatinae</taxon>
        <taxon>Ancylostoma</taxon>
    </lineage>
</organism>
<dbReference type="AlphaFoldDB" id="A0A016SDY6"/>
<feature type="transmembrane region" description="Helical" evidence="5">
    <location>
        <begin position="12"/>
        <end position="29"/>
    </location>
</feature>
<dbReference type="InterPro" id="IPR047130">
    <property type="entry name" value="7TM_GPCR_Srsx_nematod"/>
</dbReference>